<sequence length="287" mass="28150">MALLLGLAVACAYGSADFLGGLGAKRSPTAVVVVISQVAGLGLLAAVMLAFPSGEATATNLGLGAAVGVAGLAGLLLLYHGLSTGVMSVVAPITAVGAAVLPVLWGVLQGERPSAWSAVGAVVALASVVLVSRAPRPTPEPHGGTSEPSTRGRHWLASAIGAGVGFGIVFIILGSTGDDAGFWPLLAARVTSLLLAGVVMAARGIPLRPAAGDSLLLVGAGVLDITANALFVVATRRGLLSLVSVVASLYPAATVLLARLVLSERLSRTQLAGVGAAGLGVVLIAAG</sequence>
<feature type="transmembrane region" description="Helical" evidence="2">
    <location>
        <begin position="85"/>
        <end position="108"/>
    </location>
</feature>
<evidence type="ECO:0000259" key="3">
    <source>
        <dbReference type="Pfam" id="PF00892"/>
    </source>
</evidence>
<organism evidence="4">
    <name type="scientific">uncultured Acidimicrobiales bacterium</name>
    <dbReference type="NCBI Taxonomy" id="310071"/>
    <lineage>
        <taxon>Bacteria</taxon>
        <taxon>Bacillati</taxon>
        <taxon>Actinomycetota</taxon>
        <taxon>Acidimicrobiia</taxon>
        <taxon>Acidimicrobiales</taxon>
        <taxon>environmental samples</taxon>
    </lineage>
</organism>
<name>A0A6J4HET3_9ACTN</name>
<feature type="transmembrane region" description="Helical" evidence="2">
    <location>
        <begin position="115"/>
        <end position="134"/>
    </location>
</feature>
<dbReference type="SUPFAM" id="SSF103481">
    <property type="entry name" value="Multidrug resistance efflux transporter EmrE"/>
    <property type="match status" value="2"/>
</dbReference>
<proteinExistence type="inferred from homology"/>
<evidence type="ECO:0000256" key="1">
    <source>
        <dbReference type="ARBA" id="ARBA00007362"/>
    </source>
</evidence>
<reference evidence="4" key="1">
    <citation type="submission" date="2020-02" db="EMBL/GenBank/DDBJ databases">
        <authorList>
            <person name="Meier V. D."/>
        </authorList>
    </citation>
    <scope>NUCLEOTIDE SEQUENCE</scope>
    <source>
        <strain evidence="4">AVDCRST_MAG50</strain>
    </source>
</reference>
<feature type="transmembrane region" description="Helical" evidence="2">
    <location>
        <begin position="240"/>
        <end position="262"/>
    </location>
</feature>
<comment type="similarity">
    <text evidence="1">Belongs to the EamA transporter family.</text>
</comment>
<gene>
    <name evidence="4" type="ORF">AVDCRST_MAG50-670</name>
</gene>
<protein>
    <recommendedName>
        <fullName evidence="3">EamA domain-containing protein</fullName>
    </recommendedName>
</protein>
<dbReference type="EMBL" id="CADCTF010000034">
    <property type="protein sequence ID" value="CAA9222684.1"/>
    <property type="molecule type" value="Genomic_DNA"/>
</dbReference>
<feature type="transmembrane region" description="Helical" evidence="2">
    <location>
        <begin position="154"/>
        <end position="173"/>
    </location>
</feature>
<feature type="transmembrane region" description="Helical" evidence="2">
    <location>
        <begin position="58"/>
        <end position="79"/>
    </location>
</feature>
<feature type="domain" description="EamA" evidence="3">
    <location>
        <begin position="155"/>
        <end position="285"/>
    </location>
</feature>
<feature type="transmembrane region" description="Helical" evidence="2">
    <location>
        <begin position="268"/>
        <end position="286"/>
    </location>
</feature>
<dbReference type="Pfam" id="PF00892">
    <property type="entry name" value="EamA"/>
    <property type="match status" value="1"/>
</dbReference>
<dbReference type="PANTHER" id="PTHR22911:SF137">
    <property type="entry name" value="SOLUTE CARRIER FAMILY 35 MEMBER G2-RELATED"/>
    <property type="match status" value="1"/>
</dbReference>
<evidence type="ECO:0000313" key="4">
    <source>
        <dbReference type="EMBL" id="CAA9222684.1"/>
    </source>
</evidence>
<dbReference type="PANTHER" id="PTHR22911">
    <property type="entry name" value="ACYL-MALONYL CONDENSING ENZYME-RELATED"/>
    <property type="match status" value="1"/>
</dbReference>
<keyword evidence="2" id="KW-0472">Membrane</keyword>
<evidence type="ECO:0000256" key="2">
    <source>
        <dbReference type="SAM" id="Phobius"/>
    </source>
</evidence>
<keyword evidence="2" id="KW-1133">Transmembrane helix</keyword>
<accession>A0A6J4HET3</accession>
<feature type="transmembrane region" description="Helical" evidence="2">
    <location>
        <begin position="214"/>
        <end position="233"/>
    </location>
</feature>
<dbReference type="InterPro" id="IPR037185">
    <property type="entry name" value="EmrE-like"/>
</dbReference>
<dbReference type="GO" id="GO:0016020">
    <property type="term" value="C:membrane"/>
    <property type="evidence" value="ECO:0007669"/>
    <property type="project" value="InterPro"/>
</dbReference>
<feature type="transmembrane region" description="Helical" evidence="2">
    <location>
        <begin position="30"/>
        <end position="51"/>
    </location>
</feature>
<keyword evidence="2" id="KW-0812">Transmembrane</keyword>
<dbReference type="AlphaFoldDB" id="A0A6J4HET3"/>
<dbReference type="InterPro" id="IPR000620">
    <property type="entry name" value="EamA_dom"/>
</dbReference>
<feature type="transmembrane region" description="Helical" evidence="2">
    <location>
        <begin position="180"/>
        <end position="202"/>
    </location>
</feature>